<organism evidence="2 3">
    <name type="scientific">Callorhinchus milii</name>
    <name type="common">Ghost shark</name>
    <dbReference type="NCBI Taxonomy" id="7868"/>
    <lineage>
        <taxon>Eukaryota</taxon>
        <taxon>Metazoa</taxon>
        <taxon>Chordata</taxon>
        <taxon>Craniata</taxon>
        <taxon>Vertebrata</taxon>
        <taxon>Chondrichthyes</taxon>
        <taxon>Holocephali</taxon>
        <taxon>Chimaeriformes</taxon>
        <taxon>Callorhinchidae</taxon>
        <taxon>Callorhinchus</taxon>
    </lineage>
</organism>
<dbReference type="Ensembl" id="ENSCMIT00000019073.1">
    <property type="protein sequence ID" value="ENSCMIP00000018719.1"/>
    <property type="gene ID" value="ENSCMIG00000008789.1"/>
</dbReference>
<accession>A0A4W3ICZ7</accession>
<evidence type="ECO:0000313" key="2">
    <source>
        <dbReference type="Ensembl" id="ENSCMIP00000018719.1"/>
    </source>
</evidence>
<dbReference type="InParanoid" id="A0A4W3ICZ7"/>
<sequence>MVGAQDKIQRHGWVKKLFSSFDFTIPVHSPSWVLLLVYVFFGLCLIGRFLLFQGHIQYAGPCDGRDCSVCQCFPPKGSRVRKTLIKPAAIDF</sequence>
<evidence type="ECO:0000256" key="1">
    <source>
        <dbReference type="SAM" id="Phobius"/>
    </source>
</evidence>
<protein>
    <submittedName>
        <fullName evidence="2">Uncharacterized protein</fullName>
    </submittedName>
</protein>
<dbReference type="Proteomes" id="UP000314986">
    <property type="component" value="Unassembled WGS sequence"/>
</dbReference>
<dbReference type="AlphaFoldDB" id="A0A4W3ICZ7"/>
<reference evidence="3" key="2">
    <citation type="journal article" date="2007" name="PLoS Biol.">
        <title>Survey sequencing and comparative analysis of the elephant shark (Callorhinchus milii) genome.</title>
        <authorList>
            <person name="Venkatesh B."/>
            <person name="Kirkness E.F."/>
            <person name="Loh Y.H."/>
            <person name="Halpern A.L."/>
            <person name="Lee A.P."/>
            <person name="Johnson J."/>
            <person name="Dandona N."/>
            <person name="Viswanathan L.D."/>
            <person name="Tay A."/>
            <person name="Venter J.C."/>
            <person name="Strausberg R.L."/>
            <person name="Brenner S."/>
        </authorList>
    </citation>
    <scope>NUCLEOTIDE SEQUENCE [LARGE SCALE GENOMIC DNA]</scope>
</reference>
<keyword evidence="1" id="KW-0812">Transmembrane</keyword>
<feature type="transmembrane region" description="Helical" evidence="1">
    <location>
        <begin position="32"/>
        <end position="51"/>
    </location>
</feature>
<reference evidence="2" key="5">
    <citation type="submission" date="2025-09" db="UniProtKB">
        <authorList>
            <consortium name="Ensembl"/>
        </authorList>
    </citation>
    <scope>IDENTIFICATION</scope>
</reference>
<keyword evidence="3" id="KW-1185">Reference proteome</keyword>
<evidence type="ECO:0000313" key="3">
    <source>
        <dbReference type="Proteomes" id="UP000314986"/>
    </source>
</evidence>
<keyword evidence="1" id="KW-1133">Transmembrane helix</keyword>
<reference evidence="3" key="1">
    <citation type="journal article" date="2006" name="Science">
        <title>Ancient noncoding elements conserved in the human genome.</title>
        <authorList>
            <person name="Venkatesh B."/>
            <person name="Kirkness E.F."/>
            <person name="Loh Y.H."/>
            <person name="Halpern A.L."/>
            <person name="Lee A.P."/>
            <person name="Johnson J."/>
            <person name="Dandona N."/>
            <person name="Viswanathan L.D."/>
            <person name="Tay A."/>
            <person name="Venter J.C."/>
            <person name="Strausberg R.L."/>
            <person name="Brenner S."/>
        </authorList>
    </citation>
    <scope>NUCLEOTIDE SEQUENCE [LARGE SCALE GENOMIC DNA]</scope>
</reference>
<proteinExistence type="predicted"/>
<keyword evidence="1" id="KW-0472">Membrane</keyword>
<name>A0A4W3ICZ7_CALMI</name>
<reference evidence="2" key="4">
    <citation type="submission" date="2025-08" db="UniProtKB">
        <authorList>
            <consortium name="Ensembl"/>
        </authorList>
    </citation>
    <scope>IDENTIFICATION</scope>
</reference>
<reference evidence="3" key="3">
    <citation type="journal article" date="2014" name="Nature">
        <title>Elephant shark genome provides unique insights into gnathostome evolution.</title>
        <authorList>
            <consortium name="International Elephant Shark Genome Sequencing Consortium"/>
            <person name="Venkatesh B."/>
            <person name="Lee A.P."/>
            <person name="Ravi V."/>
            <person name="Maurya A.K."/>
            <person name="Lian M.M."/>
            <person name="Swann J.B."/>
            <person name="Ohta Y."/>
            <person name="Flajnik M.F."/>
            <person name="Sutoh Y."/>
            <person name="Kasahara M."/>
            <person name="Hoon S."/>
            <person name="Gangu V."/>
            <person name="Roy S.W."/>
            <person name="Irimia M."/>
            <person name="Korzh V."/>
            <person name="Kondrychyn I."/>
            <person name="Lim Z.W."/>
            <person name="Tay B.H."/>
            <person name="Tohari S."/>
            <person name="Kong K.W."/>
            <person name="Ho S."/>
            <person name="Lorente-Galdos B."/>
            <person name="Quilez J."/>
            <person name="Marques-Bonet T."/>
            <person name="Raney B.J."/>
            <person name="Ingham P.W."/>
            <person name="Tay A."/>
            <person name="Hillier L.W."/>
            <person name="Minx P."/>
            <person name="Boehm T."/>
            <person name="Wilson R.K."/>
            <person name="Brenner S."/>
            <person name="Warren W.C."/>
        </authorList>
    </citation>
    <scope>NUCLEOTIDE SEQUENCE [LARGE SCALE GENOMIC DNA]</scope>
</reference>